<name>A0AAE1K926_PETCI</name>
<gene>
    <name evidence="2" type="ORF">Pcinc_001257</name>
    <name evidence="1" type="ORF">Pcinc_025726</name>
</gene>
<protein>
    <submittedName>
        <fullName evidence="1">Uncharacterized protein</fullName>
    </submittedName>
</protein>
<reference evidence="1" key="1">
    <citation type="submission" date="2023-10" db="EMBL/GenBank/DDBJ databases">
        <title>Genome assemblies of two species of porcelain crab, Petrolisthes cinctipes and Petrolisthes manimaculis (Anomura: Porcellanidae).</title>
        <authorList>
            <person name="Angst P."/>
        </authorList>
    </citation>
    <scope>NUCLEOTIDE SEQUENCE</scope>
    <source>
        <strain evidence="1">PB745_01</strain>
        <tissue evidence="1">Gill</tissue>
    </source>
</reference>
<comment type="caution">
    <text evidence="1">The sequence shown here is derived from an EMBL/GenBank/DDBJ whole genome shotgun (WGS) entry which is preliminary data.</text>
</comment>
<keyword evidence="3" id="KW-1185">Reference proteome</keyword>
<dbReference type="EMBL" id="JAWQEG010000073">
    <property type="protein sequence ID" value="KAK3895007.1"/>
    <property type="molecule type" value="Genomic_DNA"/>
</dbReference>
<accession>A0AAE1K926</accession>
<evidence type="ECO:0000313" key="2">
    <source>
        <dbReference type="EMBL" id="KAK3895007.1"/>
    </source>
</evidence>
<dbReference type="EMBL" id="JAWQEG010002925">
    <property type="protein sequence ID" value="KAK3868926.1"/>
    <property type="molecule type" value="Genomic_DNA"/>
</dbReference>
<sequence>MEVIGTIVEKKIYTDFELQGIMEEKLNTKTYQTISQRMGTEEAACALLEGSRRGDDEDYPETGIDDDMEKKPKVTAQLSQTLGDDPANYVAKVSNVAGNVAGKVGNVFGGLSKGIGGITGKFGGGGFF</sequence>
<dbReference type="AlphaFoldDB" id="A0AAE1K926"/>
<proteinExistence type="predicted"/>
<dbReference type="Proteomes" id="UP001286313">
    <property type="component" value="Unassembled WGS sequence"/>
</dbReference>
<organism evidence="1 3">
    <name type="scientific">Petrolisthes cinctipes</name>
    <name type="common">Flat porcelain crab</name>
    <dbReference type="NCBI Taxonomy" id="88211"/>
    <lineage>
        <taxon>Eukaryota</taxon>
        <taxon>Metazoa</taxon>
        <taxon>Ecdysozoa</taxon>
        <taxon>Arthropoda</taxon>
        <taxon>Crustacea</taxon>
        <taxon>Multicrustacea</taxon>
        <taxon>Malacostraca</taxon>
        <taxon>Eumalacostraca</taxon>
        <taxon>Eucarida</taxon>
        <taxon>Decapoda</taxon>
        <taxon>Pleocyemata</taxon>
        <taxon>Anomura</taxon>
        <taxon>Galatheoidea</taxon>
        <taxon>Porcellanidae</taxon>
        <taxon>Petrolisthes</taxon>
    </lineage>
</organism>
<evidence type="ECO:0000313" key="3">
    <source>
        <dbReference type="Proteomes" id="UP001286313"/>
    </source>
</evidence>
<evidence type="ECO:0000313" key="1">
    <source>
        <dbReference type="EMBL" id="KAK3868926.1"/>
    </source>
</evidence>